<keyword evidence="5" id="KW-1185">Reference proteome</keyword>
<dbReference type="InterPro" id="IPR001138">
    <property type="entry name" value="Zn2Cys6_DnaBD"/>
</dbReference>
<feature type="compositionally biased region" description="Polar residues" evidence="2">
    <location>
        <begin position="55"/>
        <end position="72"/>
    </location>
</feature>
<feature type="domain" description="Zn(2)-C6 fungal-type" evidence="3">
    <location>
        <begin position="9"/>
        <end position="37"/>
    </location>
</feature>
<name>A0A6A6XPU2_9PLEO</name>
<dbReference type="PROSITE" id="PS00463">
    <property type="entry name" value="ZN2_CY6_FUNGAL_1"/>
    <property type="match status" value="1"/>
</dbReference>
<keyword evidence="1" id="KW-0539">Nucleus</keyword>
<evidence type="ECO:0000313" key="5">
    <source>
        <dbReference type="Proteomes" id="UP000799757"/>
    </source>
</evidence>
<dbReference type="PROSITE" id="PS50048">
    <property type="entry name" value="ZN2_CY6_FUNGAL_2"/>
    <property type="match status" value="1"/>
</dbReference>
<protein>
    <recommendedName>
        <fullName evidence="3">Zn(2)-C6 fungal-type domain-containing protein</fullName>
    </recommendedName>
</protein>
<dbReference type="PANTHER" id="PTHR38111">
    <property type="entry name" value="ZN(2)-C6 FUNGAL-TYPE DOMAIN-CONTAINING PROTEIN-RELATED"/>
    <property type="match status" value="1"/>
</dbReference>
<dbReference type="OrthoDB" id="4314040at2759"/>
<dbReference type="Proteomes" id="UP000799757">
    <property type="component" value="Unassembled WGS sequence"/>
</dbReference>
<dbReference type="SUPFAM" id="SSF57701">
    <property type="entry name" value="Zn2/Cys6 DNA-binding domain"/>
    <property type="match status" value="1"/>
</dbReference>
<dbReference type="InterPro" id="IPR036864">
    <property type="entry name" value="Zn2-C6_fun-type_DNA-bd_sf"/>
</dbReference>
<reference evidence="4" key="1">
    <citation type="journal article" date="2020" name="Stud. Mycol.">
        <title>101 Dothideomycetes genomes: a test case for predicting lifestyles and emergence of pathogens.</title>
        <authorList>
            <person name="Haridas S."/>
            <person name="Albert R."/>
            <person name="Binder M."/>
            <person name="Bloem J."/>
            <person name="Labutti K."/>
            <person name="Salamov A."/>
            <person name="Andreopoulos B."/>
            <person name="Baker S."/>
            <person name="Barry K."/>
            <person name="Bills G."/>
            <person name="Bluhm B."/>
            <person name="Cannon C."/>
            <person name="Castanera R."/>
            <person name="Culley D."/>
            <person name="Daum C."/>
            <person name="Ezra D."/>
            <person name="Gonzalez J."/>
            <person name="Henrissat B."/>
            <person name="Kuo A."/>
            <person name="Liang C."/>
            <person name="Lipzen A."/>
            <person name="Lutzoni F."/>
            <person name="Magnuson J."/>
            <person name="Mondo S."/>
            <person name="Nolan M."/>
            <person name="Ohm R."/>
            <person name="Pangilinan J."/>
            <person name="Park H.-J."/>
            <person name="Ramirez L."/>
            <person name="Alfaro M."/>
            <person name="Sun H."/>
            <person name="Tritt A."/>
            <person name="Yoshinaga Y."/>
            <person name="Zwiers L.-H."/>
            <person name="Turgeon B."/>
            <person name="Goodwin S."/>
            <person name="Spatafora J."/>
            <person name="Crous P."/>
            <person name="Grigoriev I."/>
        </authorList>
    </citation>
    <scope>NUCLEOTIDE SEQUENCE</scope>
    <source>
        <strain evidence="4">CBS 109.77</strain>
    </source>
</reference>
<dbReference type="GO" id="GO:0000981">
    <property type="term" value="F:DNA-binding transcription factor activity, RNA polymerase II-specific"/>
    <property type="evidence" value="ECO:0007669"/>
    <property type="project" value="InterPro"/>
</dbReference>
<proteinExistence type="predicted"/>
<evidence type="ECO:0000256" key="2">
    <source>
        <dbReference type="SAM" id="MobiDB-lite"/>
    </source>
</evidence>
<accession>A0A6A6XPU2</accession>
<evidence type="ECO:0000256" key="1">
    <source>
        <dbReference type="ARBA" id="ARBA00023242"/>
    </source>
</evidence>
<dbReference type="AlphaFoldDB" id="A0A6A6XPU2"/>
<dbReference type="InterPro" id="IPR053178">
    <property type="entry name" value="Osmoadaptation_assoc"/>
</dbReference>
<dbReference type="CDD" id="cd00067">
    <property type="entry name" value="GAL4"/>
    <property type="match status" value="1"/>
</dbReference>
<dbReference type="SMART" id="SM00066">
    <property type="entry name" value="GAL4"/>
    <property type="match status" value="1"/>
</dbReference>
<dbReference type="Gene3D" id="4.10.240.10">
    <property type="entry name" value="Zn(2)-C6 fungal-type DNA-binding domain"/>
    <property type="match status" value="1"/>
</dbReference>
<dbReference type="GO" id="GO:0008270">
    <property type="term" value="F:zinc ion binding"/>
    <property type="evidence" value="ECO:0007669"/>
    <property type="project" value="InterPro"/>
</dbReference>
<gene>
    <name evidence="4" type="ORF">K505DRAFT_297123</name>
</gene>
<dbReference type="PANTHER" id="PTHR38111:SF11">
    <property type="entry name" value="TRANSCRIPTION FACTOR DOMAIN-CONTAINING PROTEIN-RELATED"/>
    <property type="match status" value="1"/>
</dbReference>
<dbReference type="EMBL" id="MU001790">
    <property type="protein sequence ID" value="KAF2798173.1"/>
    <property type="molecule type" value="Genomic_DNA"/>
</dbReference>
<evidence type="ECO:0000313" key="4">
    <source>
        <dbReference type="EMBL" id="KAF2798173.1"/>
    </source>
</evidence>
<evidence type="ECO:0000259" key="3">
    <source>
        <dbReference type="PROSITE" id="PS50048"/>
    </source>
</evidence>
<sequence>MPGVPSGRGCDGCRKQKKKCDQAKPSCSRCARLNMPCIGAGKQRFKFKEERGVSASAQSGRSTTPASVPDSPTSSLTILANGFINAIKWSTDMRFNLAWSYGIFLQEIPSRLGTNEALDSAVEAVTDAHSTACCLQKPTPSNLVYYSKALRNLKACLDDPMKATSANTLAAVMILLICQSILGISNRRYTGHGEGAARILKIRGRYYNPHDKFESTLLLSLRGPVVFEGCFNPRIQFTRNEWKTLVENHLDASYPEGRMMRCVARAPDFIRRGKALLLGQTTDFTLLPEMQENYKVLKSVLAEFLARLASLEAKQAVGISLSYLDIQMQIYTSHQRLYGVTLVIGIILNRSLSSLDVLNAPSLQAECEEFVKGIISIWKNIANYKPIGSACLGLFLNMAWAGTSDISLRKDIEEIMAELESGFILGNFPKSTHRELAEVEGHLRLLKSASYDGQDDEGRQAE</sequence>
<organism evidence="4 5">
    <name type="scientific">Melanomma pulvis-pyrius CBS 109.77</name>
    <dbReference type="NCBI Taxonomy" id="1314802"/>
    <lineage>
        <taxon>Eukaryota</taxon>
        <taxon>Fungi</taxon>
        <taxon>Dikarya</taxon>
        <taxon>Ascomycota</taxon>
        <taxon>Pezizomycotina</taxon>
        <taxon>Dothideomycetes</taxon>
        <taxon>Pleosporomycetidae</taxon>
        <taxon>Pleosporales</taxon>
        <taxon>Melanommataceae</taxon>
        <taxon>Melanomma</taxon>
    </lineage>
</organism>
<feature type="region of interest" description="Disordered" evidence="2">
    <location>
        <begin position="49"/>
        <end position="72"/>
    </location>
</feature>
<dbReference type="Pfam" id="PF00172">
    <property type="entry name" value="Zn_clus"/>
    <property type="match status" value="1"/>
</dbReference>